<evidence type="ECO:0000313" key="4">
    <source>
        <dbReference type="Proteomes" id="UP000765509"/>
    </source>
</evidence>
<name>A0A9Q3ERN1_9BASI</name>
<dbReference type="GO" id="GO:0005634">
    <property type="term" value="C:nucleus"/>
    <property type="evidence" value="ECO:0007669"/>
    <property type="project" value="UniProtKB-ARBA"/>
</dbReference>
<reference evidence="3" key="1">
    <citation type="submission" date="2021-03" db="EMBL/GenBank/DDBJ databases">
        <title>Draft genome sequence of rust myrtle Austropuccinia psidii MF-1, a brazilian biotype.</title>
        <authorList>
            <person name="Quecine M.C."/>
            <person name="Pachon D.M.R."/>
            <person name="Bonatelli M.L."/>
            <person name="Correr F.H."/>
            <person name="Franceschini L.M."/>
            <person name="Leite T.F."/>
            <person name="Margarido G.R.A."/>
            <person name="Almeida C.A."/>
            <person name="Ferrarezi J.A."/>
            <person name="Labate C.A."/>
        </authorList>
    </citation>
    <scope>NUCLEOTIDE SEQUENCE</scope>
    <source>
        <strain evidence="3">MF-1</strain>
    </source>
</reference>
<dbReference type="PANTHER" id="PTHR37984:SF5">
    <property type="entry name" value="PROTEIN NYNRIN-LIKE"/>
    <property type="match status" value="1"/>
</dbReference>
<feature type="domain" description="Integrase catalytic" evidence="2">
    <location>
        <begin position="74"/>
        <end position="213"/>
    </location>
</feature>
<evidence type="ECO:0000256" key="1">
    <source>
        <dbReference type="ARBA" id="ARBA00022884"/>
    </source>
</evidence>
<accession>A0A9Q3ERN1</accession>
<keyword evidence="4" id="KW-1185">Reference proteome</keyword>
<dbReference type="SUPFAM" id="SSF53098">
    <property type="entry name" value="Ribonuclease H-like"/>
    <property type="match status" value="1"/>
</dbReference>
<dbReference type="InterPro" id="IPR012337">
    <property type="entry name" value="RNaseH-like_sf"/>
</dbReference>
<dbReference type="Gene3D" id="3.30.420.10">
    <property type="entry name" value="Ribonuclease H-like superfamily/Ribonuclease H"/>
    <property type="match status" value="1"/>
</dbReference>
<evidence type="ECO:0000259" key="2">
    <source>
        <dbReference type="PROSITE" id="PS50994"/>
    </source>
</evidence>
<proteinExistence type="predicted"/>
<dbReference type="InterPro" id="IPR036397">
    <property type="entry name" value="RNaseH_sf"/>
</dbReference>
<dbReference type="OrthoDB" id="3158924at2759"/>
<comment type="caution">
    <text evidence="3">The sequence shown here is derived from an EMBL/GenBank/DDBJ whole genome shotgun (WGS) entry which is preliminary data.</text>
</comment>
<dbReference type="Pfam" id="PF17921">
    <property type="entry name" value="Integrase_H2C2"/>
    <property type="match status" value="1"/>
</dbReference>
<dbReference type="GO" id="GO:0015074">
    <property type="term" value="P:DNA integration"/>
    <property type="evidence" value="ECO:0007669"/>
    <property type="project" value="InterPro"/>
</dbReference>
<gene>
    <name evidence="3" type="ORF">O181_065749</name>
</gene>
<protein>
    <recommendedName>
        <fullName evidence="2">Integrase catalytic domain-containing protein</fullName>
    </recommendedName>
</protein>
<organism evidence="3 4">
    <name type="scientific">Austropuccinia psidii MF-1</name>
    <dbReference type="NCBI Taxonomy" id="1389203"/>
    <lineage>
        <taxon>Eukaryota</taxon>
        <taxon>Fungi</taxon>
        <taxon>Dikarya</taxon>
        <taxon>Basidiomycota</taxon>
        <taxon>Pucciniomycotina</taxon>
        <taxon>Pucciniomycetes</taxon>
        <taxon>Pucciniales</taxon>
        <taxon>Sphaerophragmiaceae</taxon>
        <taxon>Austropuccinia</taxon>
    </lineage>
</organism>
<dbReference type="InterPro" id="IPR001584">
    <property type="entry name" value="Integrase_cat-core"/>
</dbReference>
<dbReference type="AlphaFoldDB" id="A0A9Q3ERN1"/>
<evidence type="ECO:0000313" key="3">
    <source>
        <dbReference type="EMBL" id="MBW0526034.1"/>
    </source>
</evidence>
<dbReference type="EMBL" id="AVOT02032287">
    <property type="protein sequence ID" value="MBW0526034.1"/>
    <property type="molecule type" value="Genomic_DNA"/>
</dbReference>
<dbReference type="Gene3D" id="1.10.340.70">
    <property type="match status" value="1"/>
</dbReference>
<dbReference type="PROSITE" id="PS50994">
    <property type="entry name" value="INTEGRASE"/>
    <property type="match status" value="1"/>
</dbReference>
<dbReference type="Proteomes" id="UP000765509">
    <property type="component" value="Unassembled WGS sequence"/>
</dbReference>
<dbReference type="InterPro" id="IPR050951">
    <property type="entry name" value="Retrovirus_Pol_polyprotein"/>
</dbReference>
<dbReference type="PANTHER" id="PTHR37984">
    <property type="entry name" value="PROTEIN CBG26694"/>
    <property type="match status" value="1"/>
</dbReference>
<sequence>MILCSLFLINTILDEFHDRIYSGNLSEYGTSEKVKNCAWWPSWKKETIEYFHTCDRCHKQSRITGKKFRLMTHIQETKYSWKVFHMDWVTVLPPRGSNSYNAFLVIVYKYRKTPIFLPCHKDVTAKDTALLLFNRVIYSEGLFYNIISERDPKLKSTLYTNLIRIFGTKLSCFTAYHHQTDGLAERMIQNLEEIINIFCSYGLELKDSDGFTQ</sequence>
<dbReference type="InterPro" id="IPR041588">
    <property type="entry name" value="Integrase_H2C2"/>
</dbReference>
<keyword evidence="1" id="KW-0694">RNA-binding</keyword>
<dbReference type="GO" id="GO:0003723">
    <property type="term" value="F:RNA binding"/>
    <property type="evidence" value="ECO:0007669"/>
    <property type="project" value="UniProtKB-KW"/>
</dbReference>